<evidence type="ECO:0000256" key="1">
    <source>
        <dbReference type="SAM" id="MobiDB-lite"/>
    </source>
</evidence>
<dbReference type="EMBL" id="NHTK01005831">
    <property type="protein sequence ID" value="PPQ73190.1"/>
    <property type="molecule type" value="Genomic_DNA"/>
</dbReference>
<keyword evidence="3" id="KW-1185">Reference proteome</keyword>
<reference evidence="2 3" key="1">
    <citation type="journal article" date="2018" name="Evol. Lett.">
        <title>Horizontal gene cluster transfer increased hallucinogenic mushroom diversity.</title>
        <authorList>
            <person name="Reynolds H.T."/>
            <person name="Vijayakumar V."/>
            <person name="Gluck-Thaler E."/>
            <person name="Korotkin H.B."/>
            <person name="Matheny P.B."/>
            <person name="Slot J.C."/>
        </authorList>
    </citation>
    <scope>NUCLEOTIDE SEQUENCE [LARGE SCALE GENOMIC DNA]</scope>
    <source>
        <strain evidence="2 3">2629</strain>
    </source>
</reference>
<dbReference type="InterPro" id="IPR027417">
    <property type="entry name" value="P-loop_NTPase"/>
</dbReference>
<dbReference type="SUPFAM" id="SSF52540">
    <property type="entry name" value="P-loop containing nucleoside triphosphate hydrolases"/>
    <property type="match status" value="1"/>
</dbReference>
<gene>
    <name evidence="2" type="ORF">CVT24_010020</name>
</gene>
<feature type="region of interest" description="Disordered" evidence="1">
    <location>
        <begin position="127"/>
        <end position="172"/>
    </location>
</feature>
<comment type="caution">
    <text evidence="2">The sequence shown here is derived from an EMBL/GenBank/DDBJ whole genome shotgun (WGS) entry which is preliminary data.</text>
</comment>
<sequence length="696" mass="77809">MLVRQGVIRSRAGDDIVEGSQVEEQELSNPSPKPRQHLIQEMKEHTEEPWKYLGSQESWPPFTTYIGPETSAYLKDTGLDEAAQEAMGYRVMNASITGISSLLPLDCTSVTAMPLAVGTDECSSEIVVRPTPSSTGSPSSSAITTAASLTSTEQSWHKDIKPEKERDVGHSNQVELQAQCPCPQLRSFQLSSSSDRFKCPPKRNPNLVRLRDTKTFASTPPITSGSTNIIKPKTPTPMTGTQASSCTESQAVHTTTQLEQAQKSPSKDRVSLVSLKANVESPQQHTPSPSNVLELVVGQGGPVVSPSRMTPQEALHEAYRSSQRAVDLEILPISGDGLDSVTQDVQAFHLVNAMWHWDDDDLGPWRVYLLDTPGFSDSKMSEMEIFNKIEQWLKHHDLMIYHVLYFCRITDTRLAGTGKRIIQLIRGLYMGDEGFTIVTTMWDTIHTKAALERAENHFKELQDDICQQIEDGAKICKFYNTHASALDVQARSKDNIPLLYQELLDRIQNTLWEKRALQEDRAQLITRPNAALQAVVIPKLQELDQLIAKYIHQLVDFGSPPPGFCVVPQHVSYEYHLECLVDTDAYLQAVTRALSLLQSDDNEGRTVFETALQNFEDDITRAADQFFDLGFPLSTMVLPSFSTLGPPSDMHGVIPLREGSHTPYTVQQSPSTKRRAFLEFVRQGFRKFIYSFAKRS</sequence>
<feature type="region of interest" description="Disordered" evidence="1">
    <location>
        <begin position="215"/>
        <end position="271"/>
    </location>
</feature>
<dbReference type="Proteomes" id="UP000284842">
    <property type="component" value="Unassembled WGS sequence"/>
</dbReference>
<feature type="compositionally biased region" description="Polar residues" evidence="1">
    <location>
        <begin position="215"/>
        <end position="229"/>
    </location>
</feature>
<dbReference type="OrthoDB" id="8954335at2759"/>
<dbReference type="AlphaFoldDB" id="A0A409W3S3"/>
<dbReference type="Gene3D" id="3.40.50.300">
    <property type="entry name" value="P-loop containing nucleotide triphosphate hydrolases"/>
    <property type="match status" value="1"/>
</dbReference>
<proteinExistence type="predicted"/>
<feature type="region of interest" description="Disordered" evidence="1">
    <location>
        <begin position="1"/>
        <end position="37"/>
    </location>
</feature>
<feature type="compositionally biased region" description="Acidic residues" evidence="1">
    <location>
        <begin position="15"/>
        <end position="26"/>
    </location>
</feature>
<feature type="compositionally biased region" description="Low complexity" evidence="1">
    <location>
        <begin position="130"/>
        <end position="152"/>
    </location>
</feature>
<evidence type="ECO:0000313" key="2">
    <source>
        <dbReference type="EMBL" id="PPQ73190.1"/>
    </source>
</evidence>
<evidence type="ECO:0008006" key="4">
    <source>
        <dbReference type="Google" id="ProtNLM"/>
    </source>
</evidence>
<feature type="compositionally biased region" description="Polar residues" evidence="1">
    <location>
        <begin position="236"/>
        <end position="264"/>
    </location>
</feature>
<name>A0A409W3S3_9AGAR</name>
<feature type="compositionally biased region" description="Basic and acidic residues" evidence="1">
    <location>
        <begin position="155"/>
        <end position="169"/>
    </location>
</feature>
<organism evidence="2 3">
    <name type="scientific">Panaeolus cyanescens</name>
    <dbReference type="NCBI Taxonomy" id="181874"/>
    <lineage>
        <taxon>Eukaryota</taxon>
        <taxon>Fungi</taxon>
        <taxon>Dikarya</taxon>
        <taxon>Basidiomycota</taxon>
        <taxon>Agaricomycotina</taxon>
        <taxon>Agaricomycetes</taxon>
        <taxon>Agaricomycetidae</taxon>
        <taxon>Agaricales</taxon>
        <taxon>Agaricineae</taxon>
        <taxon>Galeropsidaceae</taxon>
        <taxon>Panaeolus</taxon>
    </lineage>
</organism>
<dbReference type="InParanoid" id="A0A409W3S3"/>
<evidence type="ECO:0000313" key="3">
    <source>
        <dbReference type="Proteomes" id="UP000284842"/>
    </source>
</evidence>
<accession>A0A409W3S3</accession>
<protein>
    <recommendedName>
        <fullName evidence="4">G domain-containing protein</fullName>
    </recommendedName>
</protein>